<dbReference type="EMBL" id="CP140154">
    <property type="protein sequence ID" value="WQG90637.1"/>
    <property type="molecule type" value="Genomic_DNA"/>
</dbReference>
<reference evidence="3 5" key="2">
    <citation type="submission" date="2023-11" db="EMBL/GenBank/DDBJ databases">
        <title>MicrobeMod: A computational toolkit for identifying prokaryotic methylation and restriction-modification with nanopore sequencing.</title>
        <authorList>
            <person name="Crits-Christoph A."/>
            <person name="Kang S.C."/>
            <person name="Lee H."/>
            <person name="Ostrov N."/>
        </authorList>
    </citation>
    <scope>NUCLEOTIDE SEQUENCE [LARGE SCALE GENOMIC DNA]</scope>
    <source>
        <strain evidence="3 5">ATCC 23090</strain>
    </source>
</reference>
<dbReference type="GO" id="GO:0003955">
    <property type="term" value="F:NAD(P)H dehydrogenase (quinone) activity"/>
    <property type="evidence" value="ECO:0007669"/>
    <property type="project" value="UniProtKB-EC"/>
</dbReference>
<feature type="domain" description="NmrA-like" evidence="1">
    <location>
        <begin position="2"/>
        <end position="280"/>
    </location>
</feature>
<name>A0A1K1S4Z2_9BACT</name>
<dbReference type="PANTHER" id="PTHR47129:SF1">
    <property type="entry name" value="NMRA-LIKE DOMAIN-CONTAINING PROTEIN"/>
    <property type="match status" value="1"/>
</dbReference>
<dbReference type="RefSeq" id="WP_072363689.1">
    <property type="nucleotide sequence ID" value="NZ_CP139972.1"/>
</dbReference>
<evidence type="ECO:0000313" key="4">
    <source>
        <dbReference type="Proteomes" id="UP000183788"/>
    </source>
</evidence>
<dbReference type="InterPro" id="IPR052718">
    <property type="entry name" value="NmrA-type_oxidoreductase"/>
</dbReference>
<dbReference type="Pfam" id="PF05368">
    <property type="entry name" value="NmrA"/>
    <property type="match status" value="1"/>
</dbReference>
<dbReference type="EMBL" id="FPIZ01000017">
    <property type="protein sequence ID" value="SFW79143.1"/>
    <property type="molecule type" value="Genomic_DNA"/>
</dbReference>
<dbReference type="Proteomes" id="UP001326715">
    <property type="component" value="Chromosome"/>
</dbReference>
<dbReference type="InterPro" id="IPR036291">
    <property type="entry name" value="NAD(P)-bd_dom_sf"/>
</dbReference>
<keyword evidence="3" id="KW-0560">Oxidoreductase</keyword>
<proteinExistence type="predicted"/>
<evidence type="ECO:0000313" key="2">
    <source>
        <dbReference type="EMBL" id="SFW79143.1"/>
    </source>
</evidence>
<dbReference type="PANTHER" id="PTHR47129">
    <property type="entry name" value="QUINONE OXIDOREDUCTASE 2"/>
    <property type="match status" value="1"/>
</dbReference>
<dbReference type="Proteomes" id="UP000183788">
    <property type="component" value="Unassembled WGS sequence"/>
</dbReference>
<reference evidence="2 4" key="1">
    <citation type="submission" date="2016-11" db="EMBL/GenBank/DDBJ databases">
        <authorList>
            <person name="Jaros S."/>
            <person name="Januszkiewicz K."/>
            <person name="Wedrychowicz H."/>
        </authorList>
    </citation>
    <scope>NUCLEOTIDE SEQUENCE [LARGE SCALE GENOMIC DNA]</scope>
    <source>
        <strain evidence="2 4">DSM 784</strain>
    </source>
</reference>
<organism evidence="2 4">
    <name type="scientific">Chitinophaga sancti</name>
    <dbReference type="NCBI Taxonomy" id="1004"/>
    <lineage>
        <taxon>Bacteria</taxon>
        <taxon>Pseudomonadati</taxon>
        <taxon>Bacteroidota</taxon>
        <taxon>Chitinophagia</taxon>
        <taxon>Chitinophagales</taxon>
        <taxon>Chitinophagaceae</taxon>
        <taxon>Chitinophaga</taxon>
    </lineage>
</organism>
<dbReference type="CDD" id="cd05269">
    <property type="entry name" value="TMR_SDR_a"/>
    <property type="match status" value="1"/>
</dbReference>
<dbReference type="Gene3D" id="3.90.25.10">
    <property type="entry name" value="UDP-galactose 4-epimerase, domain 1"/>
    <property type="match status" value="1"/>
</dbReference>
<keyword evidence="5" id="KW-1185">Reference proteome</keyword>
<dbReference type="OrthoDB" id="9780595at2"/>
<dbReference type="STRING" id="1004.SAMN05661012_04725"/>
<evidence type="ECO:0000259" key="1">
    <source>
        <dbReference type="Pfam" id="PF05368"/>
    </source>
</evidence>
<gene>
    <name evidence="2" type="ORF">SAMN05661012_04725</name>
    <name evidence="3" type="ORF">SR876_03955</name>
</gene>
<sequence>MILITGAAGNLGSAIINSLLKKVPANQLAAFVRSEQKAEQLKKLGLNIRIGDYNDIASLDNAMKGIEKVLLISGLSMERLKEHTNVVDAAKRAGVKQIVYTGVTMKDAAVSPLKVLMESHFQTENYIKASGIPYTFLRNTLYAEVIPFYIGDQALNTGIHYPAGAGRVPYVYRPDLADATAVVLTNKGHENKTYQLTGDQLYSFTDVAGMLSEVSGKHIAYTDVDPVAFEKHMKEIGVPEIGIMISTGFAAAIKQGDFEVVTADLEKLLGRKPTPVKQYLKAHYVG</sequence>
<dbReference type="EC" id="1.6.5.2" evidence="3"/>
<accession>A0A1K1S4Z2</accession>
<protein>
    <submittedName>
        <fullName evidence="2">NAD(P)H dehydrogenase (Quinone)</fullName>
    </submittedName>
    <submittedName>
        <fullName evidence="3">SDR family oxidoreductase</fullName>
        <ecNumber evidence="3">1.6.5.2</ecNumber>
    </submittedName>
</protein>
<evidence type="ECO:0000313" key="3">
    <source>
        <dbReference type="EMBL" id="WQG90637.1"/>
    </source>
</evidence>
<dbReference type="InterPro" id="IPR008030">
    <property type="entry name" value="NmrA-like"/>
</dbReference>
<evidence type="ECO:0000313" key="5">
    <source>
        <dbReference type="Proteomes" id="UP001326715"/>
    </source>
</evidence>
<dbReference type="SUPFAM" id="SSF51735">
    <property type="entry name" value="NAD(P)-binding Rossmann-fold domains"/>
    <property type="match status" value="1"/>
</dbReference>
<dbReference type="Gene3D" id="3.40.50.720">
    <property type="entry name" value="NAD(P)-binding Rossmann-like Domain"/>
    <property type="match status" value="1"/>
</dbReference>
<dbReference type="AlphaFoldDB" id="A0A1K1S4Z2"/>